<dbReference type="InterPro" id="IPR032820">
    <property type="entry name" value="ATPase_put"/>
</dbReference>
<evidence type="ECO:0000256" key="2">
    <source>
        <dbReference type="SAM" id="Phobius"/>
    </source>
</evidence>
<gene>
    <name evidence="3" type="ORF">DCO61_03085</name>
    <name evidence="4" type="ORF">LS64_007780</name>
</gene>
<keyword evidence="2" id="KW-1133">Transmembrane helix</keyword>
<comment type="caution">
    <text evidence="4">The sequence shown here is derived from an EMBL/GenBank/DDBJ whole genome shotgun (WGS) entry which is preliminary data.</text>
</comment>
<dbReference type="EMBL" id="QBIU01000001">
    <property type="protein sequence ID" value="MWV69033.1"/>
    <property type="molecule type" value="Genomic_DNA"/>
</dbReference>
<reference evidence="3 6" key="4">
    <citation type="submission" date="2019-12" db="EMBL/GenBank/DDBJ databases">
        <title>Multi-Generational Helicobacter saguini Isolates.</title>
        <authorList>
            <person name="Mannion A."/>
            <person name="Shen Z."/>
            <person name="Fox J.G."/>
        </authorList>
    </citation>
    <scope>NUCLEOTIDE SEQUENCE [LARGE SCALE GENOMIC DNA]</scope>
    <source>
        <strain evidence="3">16-048</strain>
        <strain evidence="6">16-048 (F4)</strain>
    </source>
</reference>
<evidence type="ECO:0000313" key="5">
    <source>
        <dbReference type="Proteomes" id="UP000029714"/>
    </source>
</evidence>
<protein>
    <submittedName>
        <fullName evidence="4">AtpZ/AtpI family protein</fullName>
    </submittedName>
</protein>
<organism evidence="4 5">
    <name type="scientific">Helicobacter saguini</name>
    <dbReference type="NCBI Taxonomy" id="1548018"/>
    <lineage>
        <taxon>Bacteria</taxon>
        <taxon>Pseudomonadati</taxon>
        <taxon>Campylobacterota</taxon>
        <taxon>Epsilonproteobacteria</taxon>
        <taxon>Campylobacterales</taxon>
        <taxon>Helicobacteraceae</taxon>
        <taxon>Helicobacter</taxon>
    </lineage>
</organism>
<name>A0A347W0D4_9HELI</name>
<evidence type="ECO:0000313" key="4">
    <source>
        <dbReference type="EMBL" id="TLD94050.1"/>
    </source>
</evidence>
<keyword evidence="2" id="KW-0812">Transmembrane</keyword>
<dbReference type="Proteomes" id="UP000477070">
    <property type="component" value="Unassembled WGS sequence"/>
</dbReference>
<keyword evidence="5" id="KW-1185">Reference proteome</keyword>
<evidence type="ECO:0000313" key="6">
    <source>
        <dbReference type="Proteomes" id="UP000477070"/>
    </source>
</evidence>
<feature type="transmembrane region" description="Helical" evidence="2">
    <location>
        <begin position="76"/>
        <end position="96"/>
    </location>
</feature>
<dbReference type="Pfam" id="PF09527">
    <property type="entry name" value="ATPase_gene1"/>
    <property type="match status" value="1"/>
</dbReference>
<evidence type="ECO:0000256" key="1">
    <source>
        <dbReference type="SAM" id="MobiDB-lite"/>
    </source>
</evidence>
<feature type="transmembrane region" description="Helical" evidence="2">
    <location>
        <begin position="50"/>
        <end position="70"/>
    </location>
</feature>
<dbReference type="STRING" id="1548018.LS64_13785"/>
<dbReference type="AlphaFoldDB" id="A0A347W0D4"/>
<dbReference type="OrthoDB" id="5329702at2"/>
<accession>A0A347W0D4</accession>
<reference evidence="4 5" key="2">
    <citation type="journal article" date="2016" name="Infect. Immun.">
        <title>Helicobacter saguini, a Novel Helicobacter Isolated from Cotton-Top Tamarins with Ulcerative Colitis, Has Proinflammatory Properties and Induces Typhlocolitis and Dysplasia in Gnotobiotic IL-10-/- Mice.</title>
        <authorList>
            <person name="Shen Z."/>
            <person name="Mannion A."/>
            <person name="Whary M.T."/>
            <person name="Muthupalani S."/>
            <person name="Sheh A."/>
            <person name="Feng Y."/>
            <person name="Gong G."/>
            <person name="Vandamme P."/>
            <person name="Holcombe H.R."/>
            <person name="Paster B.J."/>
            <person name="Fox J.G."/>
        </authorList>
    </citation>
    <scope>NUCLEOTIDE SEQUENCE [LARGE SCALE GENOMIC DNA]</scope>
    <source>
        <strain evidence="4 5">MIT 97-6194</strain>
    </source>
</reference>
<reference evidence="4" key="3">
    <citation type="submission" date="2018-04" db="EMBL/GenBank/DDBJ databases">
        <authorList>
            <person name="Sheh A."/>
            <person name="Shen Z."/>
            <person name="Mannion A.J."/>
            <person name="Fox J.G."/>
        </authorList>
    </citation>
    <scope>NUCLEOTIDE SEQUENCE</scope>
    <source>
        <strain evidence="4">MIT 97-6194</strain>
    </source>
</reference>
<dbReference type="EMBL" id="JRMP02000011">
    <property type="protein sequence ID" value="TLD94050.1"/>
    <property type="molecule type" value="Genomic_DNA"/>
</dbReference>
<feature type="compositionally biased region" description="Basic and acidic residues" evidence="1">
    <location>
        <begin position="22"/>
        <end position="32"/>
    </location>
</feature>
<evidence type="ECO:0000313" key="3">
    <source>
        <dbReference type="EMBL" id="MWV69033.1"/>
    </source>
</evidence>
<feature type="compositionally biased region" description="Basic and acidic residues" evidence="1">
    <location>
        <begin position="1"/>
        <end position="14"/>
    </location>
</feature>
<dbReference type="Proteomes" id="UP000029714">
    <property type="component" value="Unassembled WGS sequence"/>
</dbReference>
<keyword evidence="2" id="KW-0472">Membrane</keyword>
<proteinExistence type="predicted"/>
<sequence>MPTHRPFKEKDSKETPTNSAFEKQDSKENTESKHILEGKMKPVIKGANDLSLGISMVVAVLLGWGLGYLLYMWLGYYWLIWVGLGYGFAAAFLNVYKAYKRLHKELESIKDDEKYKYMEEKAH</sequence>
<feature type="region of interest" description="Disordered" evidence="1">
    <location>
        <begin position="1"/>
        <end position="32"/>
    </location>
</feature>
<reference evidence="4 5" key="1">
    <citation type="journal article" date="2014" name="Genome Announc.">
        <title>Draft genome sequences of eight enterohepatic helicobacter species isolated from both laboratory and wild rodents.</title>
        <authorList>
            <person name="Sheh A."/>
            <person name="Shen Z."/>
            <person name="Fox J.G."/>
        </authorList>
    </citation>
    <scope>NUCLEOTIDE SEQUENCE [LARGE SCALE GENOMIC DNA]</scope>
    <source>
        <strain evidence="4 5">MIT 97-6194</strain>
    </source>
</reference>